<dbReference type="Pfam" id="PF03547">
    <property type="entry name" value="Mem_trans"/>
    <property type="match status" value="1"/>
</dbReference>
<evidence type="ECO:0000256" key="2">
    <source>
        <dbReference type="ARBA" id="ARBA00010145"/>
    </source>
</evidence>
<evidence type="ECO:0000256" key="7">
    <source>
        <dbReference type="ARBA" id="ARBA00023136"/>
    </source>
</evidence>
<feature type="transmembrane region" description="Helical" evidence="8">
    <location>
        <begin position="6"/>
        <end position="22"/>
    </location>
</feature>
<dbReference type="RefSeq" id="WP_148073954.1">
    <property type="nucleotide sequence ID" value="NZ_CP042913.1"/>
</dbReference>
<gene>
    <name evidence="9" type="ORF">Pr1d_27390</name>
</gene>
<dbReference type="PANTHER" id="PTHR36838">
    <property type="entry name" value="AUXIN EFFLUX CARRIER FAMILY PROTEIN"/>
    <property type="match status" value="1"/>
</dbReference>
<protein>
    <submittedName>
        <fullName evidence="9">Membrane transport protein</fullName>
    </submittedName>
</protein>
<evidence type="ECO:0000313" key="9">
    <source>
        <dbReference type="EMBL" id="QEG35440.1"/>
    </source>
</evidence>
<dbReference type="Proteomes" id="UP000323917">
    <property type="component" value="Chromosome"/>
</dbReference>
<feature type="transmembrane region" description="Helical" evidence="8">
    <location>
        <begin position="255"/>
        <end position="273"/>
    </location>
</feature>
<evidence type="ECO:0000256" key="5">
    <source>
        <dbReference type="ARBA" id="ARBA00022692"/>
    </source>
</evidence>
<evidence type="ECO:0000256" key="3">
    <source>
        <dbReference type="ARBA" id="ARBA00022448"/>
    </source>
</evidence>
<keyword evidence="4" id="KW-1003">Cell membrane</keyword>
<evidence type="ECO:0000256" key="1">
    <source>
        <dbReference type="ARBA" id="ARBA00004651"/>
    </source>
</evidence>
<accession>A0A5B9QCU6</accession>
<feature type="transmembrane region" description="Helical" evidence="8">
    <location>
        <begin position="223"/>
        <end position="243"/>
    </location>
</feature>
<keyword evidence="5 8" id="KW-0812">Transmembrane</keyword>
<comment type="subcellular location">
    <subcellularLocation>
        <location evidence="1">Cell membrane</location>
        <topology evidence="1">Multi-pass membrane protein</topology>
    </subcellularLocation>
</comment>
<evidence type="ECO:0000256" key="8">
    <source>
        <dbReference type="SAM" id="Phobius"/>
    </source>
</evidence>
<dbReference type="InterPro" id="IPR004776">
    <property type="entry name" value="Mem_transp_PIN-like"/>
</dbReference>
<feature type="transmembrane region" description="Helical" evidence="8">
    <location>
        <begin position="125"/>
        <end position="147"/>
    </location>
</feature>
<name>A0A5B9QCU6_9BACT</name>
<evidence type="ECO:0000256" key="6">
    <source>
        <dbReference type="ARBA" id="ARBA00022989"/>
    </source>
</evidence>
<dbReference type="OrthoDB" id="261788at2"/>
<comment type="similarity">
    <text evidence="2">Belongs to the auxin efflux carrier (TC 2.A.69) family.</text>
</comment>
<reference evidence="9 10" key="1">
    <citation type="submission" date="2019-08" db="EMBL/GenBank/DDBJ databases">
        <title>Deep-cultivation of Planctomycetes and their phenomic and genomic characterization uncovers novel biology.</title>
        <authorList>
            <person name="Wiegand S."/>
            <person name="Jogler M."/>
            <person name="Boedeker C."/>
            <person name="Pinto D."/>
            <person name="Vollmers J."/>
            <person name="Rivas-Marin E."/>
            <person name="Kohn T."/>
            <person name="Peeters S.H."/>
            <person name="Heuer A."/>
            <person name="Rast P."/>
            <person name="Oberbeckmann S."/>
            <person name="Bunk B."/>
            <person name="Jeske O."/>
            <person name="Meyerdierks A."/>
            <person name="Storesund J.E."/>
            <person name="Kallscheuer N."/>
            <person name="Luecker S."/>
            <person name="Lage O.M."/>
            <person name="Pohl T."/>
            <person name="Merkel B.J."/>
            <person name="Hornburger P."/>
            <person name="Mueller R.-W."/>
            <person name="Bruemmer F."/>
            <person name="Labrenz M."/>
            <person name="Spormann A.M."/>
            <person name="Op den Camp H."/>
            <person name="Overmann J."/>
            <person name="Amann R."/>
            <person name="Jetten M.S.M."/>
            <person name="Mascher T."/>
            <person name="Medema M.H."/>
            <person name="Devos D.P."/>
            <person name="Kaster A.-K."/>
            <person name="Ovreas L."/>
            <person name="Rohde M."/>
            <person name="Galperin M.Y."/>
            <person name="Jogler C."/>
        </authorList>
    </citation>
    <scope>NUCLEOTIDE SEQUENCE [LARGE SCALE GENOMIC DNA]</scope>
    <source>
        <strain evidence="9 10">Pr1d</strain>
    </source>
</reference>
<keyword evidence="10" id="KW-1185">Reference proteome</keyword>
<evidence type="ECO:0000256" key="4">
    <source>
        <dbReference type="ARBA" id="ARBA00022475"/>
    </source>
</evidence>
<keyword evidence="7 8" id="KW-0472">Membrane</keyword>
<dbReference type="Gene3D" id="1.20.1530.20">
    <property type="match status" value="1"/>
</dbReference>
<dbReference type="PANTHER" id="PTHR36838:SF4">
    <property type="entry name" value="AUXIN EFFLUX CARRIER FAMILY PROTEIN"/>
    <property type="match status" value="1"/>
</dbReference>
<dbReference type="GO" id="GO:0005886">
    <property type="term" value="C:plasma membrane"/>
    <property type="evidence" value="ECO:0007669"/>
    <property type="project" value="UniProtKB-SubCell"/>
</dbReference>
<feature type="transmembrane region" description="Helical" evidence="8">
    <location>
        <begin position="285"/>
        <end position="304"/>
    </location>
</feature>
<feature type="transmembrane region" description="Helical" evidence="8">
    <location>
        <begin position="195"/>
        <end position="214"/>
    </location>
</feature>
<dbReference type="EMBL" id="CP042913">
    <property type="protein sequence ID" value="QEG35440.1"/>
    <property type="molecule type" value="Genomic_DNA"/>
</dbReference>
<organism evidence="9 10">
    <name type="scientific">Bythopirellula goksoeyrii</name>
    <dbReference type="NCBI Taxonomy" id="1400387"/>
    <lineage>
        <taxon>Bacteria</taxon>
        <taxon>Pseudomonadati</taxon>
        <taxon>Planctomycetota</taxon>
        <taxon>Planctomycetia</taxon>
        <taxon>Pirellulales</taxon>
        <taxon>Lacipirellulaceae</taxon>
        <taxon>Bythopirellula</taxon>
    </lineage>
</organism>
<dbReference type="AlphaFoldDB" id="A0A5B9QCU6"/>
<feature type="transmembrane region" description="Helical" evidence="8">
    <location>
        <begin position="168"/>
        <end position="189"/>
    </location>
</feature>
<feature type="transmembrane region" description="Helical" evidence="8">
    <location>
        <begin position="34"/>
        <end position="53"/>
    </location>
</feature>
<proteinExistence type="inferred from homology"/>
<feature type="transmembrane region" description="Helical" evidence="8">
    <location>
        <begin position="59"/>
        <end position="83"/>
    </location>
</feature>
<keyword evidence="3" id="KW-0813">Transport</keyword>
<sequence>MSPVVTYVLPIFFLILLGWGLKSSHFLEDNGWKALERITYFVLFPALLISTLAESELTYFAIGPVAVSIAGAILFISVLLLLLRRHLPIDGPAFTSVYQGCVRMNTFIGLSIAESLFGEKGLSAAALAIAIIVPLVNVSCVMMLAWFGSSTTSRKKSILIISCLRNPLIIASAIGLALNITGLGMPSVLGTMTRILASAALPVGLLAVGAALNFEALRLARGIAMASSVVKLVVLPLTTYFLLRLFDVTGLEASIAVLFNALPTATSAYILAGQYGGDAQLMARLITFQTLISMISLPIVLTYLDFS</sequence>
<evidence type="ECO:0000313" key="10">
    <source>
        <dbReference type="Proteomes" id="UP000323917"/>
    </source>
</evidence>
<keyword evidence="6 8" id="KW-1133">Transmembrane helix</keyword>
<dbReference type="InterPro" id="IPR038770">
    <property type="entry name" value="Na+/solute_symporter_sf"/>
</dbReference>
<dbReference type="GO" id="GO:0055085">
    <property type="term" value="P:transmembrane transport"/>
    <property type="evidence" value="ECO:0007669"/>
    <property type="project" value="InterPro"/>
</dbReference>
<dbReference type="KEGG" id="bgok:Pr1d_27390"/>